<sequence length="114" mass="12238">CFGTEKYLEVSYNCVSKRPHHSTLLQVCEGGVHEIRCKPSKKIEVLSANYGRLTGGHVCGGGPIKTTHCGAAGALSKVRADCQGRPRCVLHAVNTKFGDPCPGTYKYLEVGVFS</sequence>
<dbReference type="InterPro" id="IPR043159">
    <property type="entry name" value="Lectin_gal-bd_sf"/>
</dbReference>
<name>A0ABN8SN74_9CNID</name>
<dbReference type="CDD" id="cd22827">
    <property type="entry name" value="Gal_Rha_Lectin_SUL-I-like"/>
    <property type="match status" value="1"/>
</dbReference>
<dbReference type="InterPro" id="IPR000922">
    <property type="entry name" value="Lectin_gal-bd_dom"/>
</dbReference>
<dbReference type="Pfam" id="PF02140">
    <property type="entry name" value="SUEL_Lectin"/>
    <property type="match status" value="1"/>
</dbReference>
<keyword evidence="3" id="KW-1185">Reference proteome</keyword>
<evidence type="ECO:0000259" key="1">
    <source>
        <dbReference type="PROSITE" id="PS50228"/>
    </source>
</evidence>
<dbReference type="Proteomes" id="UP001159427">
    <property type="component" value="Unassembled WGS sequence"/>
</dbReference>
<feature type="domain" description="SUEL-type lectin" evidence="1">
    <location>
        <begin position="27"/>
        <end position="114"/>
    </location>
</feature>
<dbReference type="Gene3D" id="2.60.120.740">
    <property type="match status" value="1"/>
</dbReference>
<dbReference type="EMBL" id="CALNXI010003367">
    <property type="protein sequence ID" value="CAH3193052.1"/>
    <property type="molecule type" value="Genomic_DNA"/>
</dbReference>
<evidence type="ECO:0000313" key="3">
    <source>
        <dbReference type="Proteomes" id="UP001159427"/>
    </source>
</evidence>
<dbReference type="PROSITE" id="PS50228">
    <property type="entry name" value="SUEL_LECTIN"/>
    <property type="match status" value="1"/>
</dbReference>
<feature type="non-terminal residue" evidence="2">
    <location>
        <position position="1"/>
    </location>
</feature>
<accession>A0ABN8SN74</accession>
<protein>
    <recommendedName>
        <fullName evidence="1">SUEL-type lectin domain-containing protein</fullName>
    </recommendedName>
</protein>
<gene>
    <name evidence="2" type="ORF">PEVE_00025078</name>
</gene>
<proteinExistence type="predicted"/>
<dbReference type="PANTHER" id="PTHR46780">
    <property type="entry name" value="PROTEIN EVA-1"/>
    <property type="match status" value="1"/>
</dbReference>
<reference evidence="2 3" key="1">
    <citation type="submission" date="2022-05" db="EMBL/GenBank/DDBJ databases">
        <authorList>
            <consortium name="Genoscope - CEA"/>
            <person name="William W."/>
        </authorList>
    </citation>
    <scope>NUCLEOTIDE SEQUENCE [LARGE SCALE GENOMIC DNA]</scope>
</reference>
<evidence type="ECO:0000313" key="2">
    <source>
        <dbReference type="EMBL" id="CAH3193052.1"/>
    </source>
</evidence>
<organism evidence="2 3">
    <name type="scientific">Porites evermanni</name>
    <dbReference type="NCBI Taxonomy" id="104178"/>
    <lineage>
        <taxon>Eukaryota</taxon>
        <taxon>Metazoa</taxon>
        <taxon>Cnidaria</taxon>
        <taxon>Anthozoa</taxon>
        <taxon>Hexacorallia</taxon>
        <taxon>Scleractinia</taxon>
        <taxon>Fungiina</taxon>
        <taxon>Poritidae</taxon>
        <taxon>Porites</taxon>
    </lineage>
</organism>
<comment type="caution">
    <text evidence="2">The sequence shown here is derived from an EMBL/GenBank/DDBJ whole genome shotgun (WGS) entry which is preliminary data.</text>
</comment>